<sequence>MVGRYLYVYGFLPPINQDEQPELKGILENENVKFHEIEGVTAVCTPVDSQNFSEENLQHSAENMEWLKDHAFHHHEVVNELSRLFRIIPLSFGTVYESMQSLEEVLRNKQKEIKQLFDYLADKEEWSLKVYADRHTFDAAFTQDAPLVKERRREIEQMPRGKQFFALKNMDSWLQEKTERQLEYLCSELHQSLLPLTSDHEKKKLWEKKLSGRKDEMVWNSVYLFKDGQAAEEALVHIREFQKRAEREYKGLTVEASGPWPSYHFAKLQHSGAE</sequence>
<keyword evidence="1" id="KW-0304">Gas vesicle</keyword>
<dbReference type="PANTHER" id="PTHR36852:SF1">
    <property type="entry name" value="PROTEIN GVPL 2"/>
    <property type="match status" value="1"/>
</dbReference>
<evidence type="ECO:0000256" key="3">
    <source>
        <dbReference type="ARBA" id="ARBA00035643"/>
    </source>
</evidence>
<evidence type="ECO:0000313" key="5">
    <source>
        <dbReference type="Proteomes" id="UP000198778"/>
    </source>
</evidence>
<dbReference type="PANTHER" id="PTHR36852">
    <property type="entry name" value="PROTEIN GVPL 2"/>
    <property type="match status" value="1"/>
</dbReference>
<keyword evidence="5" id="KW-1185">Reference proteome</keyword>
<protein>
    <submittedName>
        <fullName evidence="4">Gas vesicle synthesis protein GvpL/GvpF</fullName>
    </submittedName>
</protein>
<reference evidence="5" key="1">
    <citation type="submission" date="2016-10" db="EMBL/GenBank/DDBJ databases">
        <authorList>
            <person name="Varghese N."/>
            <person name="Submissions S."/>
        </authorList>
    </citation>
    <scope>NUCLEOTIDE SEQUENCE [LARGE SCALE GENOMIC DNA]</scope>
    <source>
        <strain evidence="5">CGMCC 1.10369</strain>
    </source>
</reference>
<proteinExistence type="inferred from homology"/>
<dbReference type="AlphaFoldDB" id="A0A1H0DTS4"/>
<evidence type="ECO:0000313" key="4">
    <source>
        <dbReference type="EMBL" id="SDN73446.1"/>
    </source>
</evidence>
<evidence type="ECO:0000256" key="1">
    <source>
        <dbReference type="ARBA" id="ARBA00022987"/>
    </source>
</evidence>
<evidence type="ECO:0000256" key="2">
    <source>
        <dbReference type="ARBA" id="ARBA00035108"/>
    </source>
</evidence>
<accession>A0A1H0DTS4</accession>
<organism evidence="4 5">
    <name type="scientific">Alkalicoccus daliensis</name>
    <dbReference type="NCBI Taxonomy" id="745820"/>
    <lineage>
        <taxon>Bacteria</taxon>
        <taxon>Bacillati</taxon>
        <taxon>Bacillota</taxon>
        <taxon>Bacilli</taxon>
        <taxon>Bacillales</taxon>
        <taxon>Bacillaceae</taxon>
        <taxon>Alkalicoccus</taxon>
    </lineage>
</organism>
<dbReference type="Proteomes" id="UP000198778">
    <property type="component" value="Unassembled WGS sequence"/>
</dbReference>
<comment type="subcellular location">
    <subcellularLocation>
        <location evidence="2">Gas vesicle</location>
    </subcellularLocation>
</comment>
<gene>
    <name evidence="4" type="ORF">SAMN04488053_10382</name>
</gene>
<dbReference type="Pfam" id="PF06386">
    <property type="entry name" value="GvpL_GvpF"/>
    <property type="match status" value="1"/>
</dbReference>
<dbReference type="GO" id="GO:0031412">
    <property type="term" value="P:gas vesicle organization"/>
    <property type="evidence" value="ECO:0007669"/>
    <property type="project" value="InterPro"/>
</dbReference>
<dbReference type="STRING" id="745820.SAMN04488053_10382"/>
<dbReference type="InterPro" id="IPR009430">
    <property type="entry name" value="GvpL/GvpF"/>
</dbReference>
<dbReference type="GO" id="GO:0031411">
    <property type="term" value="C:gas vesicle"/>
    <property type="evidence" value="ECO:0007669"/>
    <property type="project" value="UniProtKB-SubCell"/>
</dbReference>
<dbReference type="EMBL" id="FNIL01000003">
    <property type="protein sequence ID" value="SDN73446.1"/>
    <property type="molecule type" value="Genomic_DNA"/>
</dbReference>
<comment type="similarity">
    <text evidence="3">Belongs to the gas vesicle GvpF/GvpL family.</text>
</comment>
<name>A0A1H0DTS4_9BACI</name>